<evidence type="ECO:0000313" key="3">
    <source>
        <dbReference type="EnsemblMetazoa" id="CLYHEMP013166.1"/>
    </source>
</evidence>
<feature type="signal peptide" evidence="1">
    <location>
        <begin position="1"/>
        <end position="23"/>
    </location>
</feature>
<dbReference type="SMART" id="SM00186">
    <property type="entry name" value="FBG"/>
    <property type="match status" value="1"/>
</dbReference>
<dbReference type="SUPFAM" id="SSF56496">
    <property type="entry name" value="Fibrinogen C-terminal domain-like"/>
    <property type="match status" value="1"/>
</dbReference>
<proteinExistence type="predicted"/>
<keyword evidence="4" id="KW-1185">Reference proteome</keyword>
<dbReference type="InterPro" id="IPR014716">
    <property type="entry name" value="Fibrinogen_a/b/g_C_1"/>
</dbReference>
<name>A0A7M6DJJ9_9CNID</name>
<evidence type="ECO:0000259" key="2">
    <source>
        <dbReference type="PROSITE" id="PS51406"/>
    </source>
</evidence>
<accession>A0A7M6DJJ9</accession>
<protein>
    <recommendedName>
        <fullName evidence="2">Fibrinogen C-terminal domain-containing protein</fullName>
    </recommendedName>
</protein>
<evidence type="ECO:0000313" key="4">
    <source>
        <dbReference type="Proteomes" id="UP000594262"/>
    </source>
</evidence>
<dbReference type="Gene3D" id="4.10.530.10">
    <property type="entry name" value="Gamma-fibrinogen Carboxyl Terminal Fragment, domain 2"/>
    <property type="match status" value="1"/>
</dbReference>
<feature type="domain" description="Fibrinogen C-terminal" evidence="2">
    <location>
        <begin position="109"/>
        <end position="328"/>
    </location>
</feature>
<dbReference type="InterPro" id="IPR036056">
    <property type="entry name" value="Fibrinogen-like_C"/>
</dbReference>
<dbReference type="Gene3D" id="3.90.215.10">
    <property type="entry name" value="Gamma Fibrinogen, chain A, domain 1"/>
    <property type="match status" value="1"/>
</dbReference>
<dbReference type="Pfam" id="PF00147">
    <property type="entry name" value="Fibrinogen_C"/>
    <property type="match status" value="1"/>
</dbReference>
<dbReference type="Proteomes" id="UP000594262">
    <property type="component" value="Unplaced"/>
</dbReference>
<dbReference type="PANTHER" id="PTHR19143:SF327">
    <property type="entry name" value="FI21813P1-RELATED"/>
    <property type="match status" value="1"/>
</dbReference>
<evidence type="ECO:0000256" key="1">
    <source>
        <dbReference type="SAM" id="SignalP"/>
    </source>
</evidence>
<feature type="chain" id="PRO_5029597579" description="Fibrinogen C-terminal domain-containing protein" evidence="1">
    <location>
        <begin position="24"/>
        <end position="329"/>
    </location>
</feature>
<dbReference type="OrthoDB" id="7735550at2759"/>
<dbReference type="InterPro" id="IPR002181">
    <property type="entry name" value="Fibrinogen_a/b/g_C_dom"/>
</dbReference>
<keyword evidence="1" id="KW-0732">Signal</keyword>
<dbReference type="InterPro" id="IPR050373">
    <property type="entry name" value="Fibrinogen_C-term_domain"/>
</dbReference>
<sequence>FSLETMFWLKFLLFLCCYHYTLGQKYSPYIPSLPFKHIHTNTAIDGPEPWFDGEVASKDHCFDKCVKNFTHCVYVQYKEITATTWICNLFDAISDLSNYLVSKKGEMLAFAVHKNIDCKDWKDMGYFKSGVYYIYYNRKKIKVRCSMSAKPGMVIQRRINGSVNFTRSWKEYKDGFGNLDDEFWLGNDLIHHLTKDRDMQIWFNLFDFNGGRIGVAFKPFSIEDESNQYRLHTGDASGGTLSIGGDWKGLDRMKFSTPEVDHDPDINLHCGQIYQSGWWYKQGCGKFCLNCRYSQTASTGYSEGIYWPSYRGDSESLKAVIISIRRTDY</sequence>
<organism evidence="3 4">
    <name type="scientific">Clytia hemisphaerica</name>
    <dbReference type="NCBI Taxonomy" id="252671"/>
    <lineage>
        <taxon>Eukaryota</taxon>
        <taxon>Metazoa</taxon>
        <taxon>Cnidaria</taxon>
        <taxon>Hydrozoa</taxon>
        <taxon>Hydroidolina</taxon>
        <taxon>Leptothecata</taxon>
        <taxon>Obeliida</taxon>
        <taxon>Clytiidae</taxon>
        <taxon>Clytia</taxon>
    </lineage>
</organism>
<dbReference type="GO" id="GO:0005615">
    <property type="term" value="C:extracellular space"/>
    <property type="evidence" value="ECO:0007669"/>
    <property type="project" value="TreeGrafter"/>
</dbReference>
<dbReference type="AlphaFoldDB" id="A0A7M6DJJ9"/>
<reference evidence="3" key="1">
    <citation type="submission" date="2021-01" db="UniProtKB">
        <authorList>
            <consortium name="EnsemblMetazoa"/>
        </authorList>
    </citation>
    <scope>IDENTIFICATION</scope>
</reference>
<dbReference type="EnsemblMetazoa" id="CLYHEMT013166.1">
    <property type="protein sequence ID" value="CLYHEMP013166.1"/>
    <property type="gene ID" value="CLYHEMG013166"/>
</dbReference>
<dbReference type="PANTHER" id="PTHR19143">
    <property type="entry name" value="FIBRINOGEN/TENASCIN/ANGIOPOEITIN"/>
    <property type="match status" value="1"/>
</dbReference>
<dbReference type="PROSITE" id="PS51406">
    <property type="entry name" value="FIBRINOGEN_C_2"/>
    <property type="match status" value="1"/>
</dbReference>